<evidence type="ECO:0000313" key="2">
    <source>
        <dbReference type="EMBL" id="VAX17016.1"/>
    </source>
</evidence>
<reference evidence="2" key="1">
    <citation type="submission" date="2018-06" db="EMBL/GenBank/DDBJ databases">
        <authorList>
            <person name="Zhirakovskaya E."/>
        </authorList>
    </citation>
    <scope>NUCLEOTIDE SEQUENCE</scope>
</reference>
<protein>
    <submittedName>
        <fullName evidence="2">Uncharacterized protein</fullName>
    </submittedName>
</protein>
<sequence>MKPHDIVLKTRGLVGEPYMVKALLYALFFIGALAVFAYARFPSEVLAPLIERHASTGPFRVSVSMAKLSFPPGVSLSGVTVTEKSPAGASPLVTAESVTVRPSVIAALTGEEGGALEARLLGGELFVSGRTDGGADEKINMEFELEDINPGLLAIWEQVPWGKFSGKLSGEGNLSIVNQNIYKGAGELKASLSEGLFTLGKILSSDGKAVRLGAGQFELKYKSGKMTIDRAEINGDDVAISVSGDILLVKRLEFSRLNLKISIKLSGELKQKFDPLLAFFKKDNTGRTIIHISGVARAPSVR</sequence>
<evidence type="ECO:0000256" key="1">
    <source>
        <dbReference type="SAM" id="Phobius"/>
    </source>
</evidence>
<accession>A0A3B1BFI5</accession>
<gene>
    <name evidence="2" type="ORF">MNBD_NITROSPINAE02-1576</name>
</gene>
<dbReference type="NCBIfam" id="TIGR04411">
    <property type="entry name" value="T2SS_GspN_Lepto"/>
    <property type="match status" value="1"/>
</dbReference>
<keyword evidence="1" id="KW-0472">Membrane</keyword>
<feature type="transmembrane region" description="Helical" evidence="1">
    <location>
        <begin position="20"/>
        <end position="39"/>
    </location>
</feature>
<dbReference type="InterPro" id="IPR030925">
    <property type="entry name" value="T2SS_GspN_Lepto"/>
</dbReference>
<keyword evidence="1" id="KW-1133">Transmembrane helix</keyword>
<name>A0A3B1BFI5_9ZZZZ</name>
<organism evidence="2">
    <name type="scientific">hydrothermal vent metagenome</name>
    <dbReference type="NCBI Taxonomy" id="652676"/>
    <lineage>
        <taxon>unclassified sequences</taxon>
        <taxon>metagenomes</taxon>
        <taxon>ecological metagenomes</taxon>
    </lineage>
</organism>
<dbReference type="EMBL" id="UOGE01000017">
    <property type="protein sequence ID" value="VAX17016.1"/>
    <property type="molecule type" value="Genomic_DNA"/>
</dbReference>
<dbReference type="AlphaFoldDB" id="A0A3B1BFI5"/>
<proteinExistence type="predicted"/>
<keyword evidence="1" id="KW-0812">Transmembrane</keyword>